<feature type="domain" description="IFT121-like zinc finger" evidence="10">
    <location>
        <begin position="1334"/>
        <end position="1380"/>
    </location>
</feature>
<dbReference type="EnsemblMetazoa" id="tetur04g01270.1">
    <property type="protein sequence ID" value="tetur04g01270.1"/>
    <property type="gene ID" value="tetur04g01270"/>
</dbReference>
<evidence type="ECO:0000256" key="1">
    <source>
        <dbReference type="ARBA" id="ARBA00004120"/>
    </source>
</evidence>
<keyword evidence="5" id="KW-0970">Cilium biogenesis/degradation</keyword>
<keyword evidence="3" id="KW-0853">WD repeat</keyword>
<protein>
    <submittedName>
        <fullName evidence="12">Uncharacterized protein</fullName>
    </submittedName>
</protein>
<dbReference type="Pfam" id="PF15911">
    <property type="entry name" value="Beta-prop_WDR19_2nd"/>
    <property type="match status" value="1"/>
</dbReference>
<evidence type="ECO:0000259" key="10">
    <source>
        <dbReference type="Pfam" id="PF23145"/>
    </source>
</evidence>
<evidence type="ECO:0000256" key="8">
    <source>
        <dbReference type="ARBA" id="ARBA00023273"/>
    </source>
</evidence>
<dbReference type="GO" id="GO:0005929">
    <property type="term" value="C:cilium"/>
    <property type="evidence" value="ECO:0007669"/>
    <property type="project" value="TreeGrafter"/>
</dbReference>
<dbReference type="Proteomes" id="UP000015104">
    <property type="component" value="Unassembled WGS sequence"/>
</dbReference>
<dbReference type="FunFam" id="2.130.10.10:FF:000242">
    <property type="entry name" value="WD repeat domain 19, isoform CRA_a"/>
    <property type="match status" value="1"/>
</dbReference>
<comment type="subcellular location">
    <subcellularLocation>
        <location evidence="1">Cytoplasm</location>
        <location evidence="1">Cytoskeleton</location>
        <location evidence="1">Cilium basal body</location>
    </subcellularLocation>
</comment>
<accession>T1K1G1</accession>
<evidence type="ECO:0000256" key="4">
    <source>
        <dbReference type="ARBA" id="ARBA00022737"/>
    </source>
</evidence>
<dbReference type="OrthoDB" id="10250638at2759"/>
<proteinExistence type="predicted"/>
<dbReference type="GO" id="GO:0060271">
    <property type="term" value="P:cilium assembly"/>
    <property type="evidence" value="ECO:0007669"/>
    <property type="project" value="TreeGrafter"/>
</dbReference>
<dbReference type="Pfam" id="PF23145">
    <property type="entry name" value="Zf_2nd_IFT121"/>
    <property type="match status" value="1"/>
</dbReference>
<dbReference type="InterPro" id="IPR040379">
    <property type="entry name" value="WDR19/dyf-2"/>
</dbReference>
<dbReference type="KEGG" id="tut:107360068"/>
<gene>
    <name evidence="12" type="primary">107360068</name>
</gene>
<keyword evidence="8" id="KW-0966">Cell projection</keyword>
<dbReference type="GO" id="GO:0030991">
    <property type="term" value="C:intraciliary transport particle A"/>
    <property type="evidence" value="ECO:0007669"/>
    <property type="project" value="TreeGrafter"/>
</dbReference>
<keyword evidence="7" id="KW-0206">Cytoskeleton</keyword>
<keyword evidence="2" id="KW-0963">Cytoplasm</keyword>
<dbReference type="PANTHER" id="PTHR14920:SF0">
    <property type="entry name" value="WD REPEAT DOMAIN 19"/>
    <property type="match status" value="1"/>
</dbReference>
<dbReference type="EMBL" id="CAEY01001352">
    <property type="status" value="NOT_ANNOTATED_CDS"/>
    <property type="molecule type" value="Genomic_DNA"/>
</dbReference>
<evidence type="ECO:0000256" key="7">
    <source>
        <dbReference type="ARBA" id="ARBA00023212"/>
    </source>
</evidence>
<evidence type="ECO:0000256" key="6">
    <source>
        <dbReference type="ARBA" id="ARBA00023069"/>
    </source>
</evidence>
<dbReference type="InterPro" id="IPR039468">
    <property type="entry name" value="WDR19_WD40_rpt"/>
</dbReference>
<evidence type="ECO:0000256" key="3">
    <source>
        <dbReference type="ARBA" id="ARBA00022574"/>
    </source>
</evidence>
<dbReference type="HOGENOM" id="CLU_1125792_0_0_1"/>
<dbReference type="InterPro" id="IPR015943">
    <property type="entry name" value="WD40/YVTN_repeat-like_dom_sf"/>
</dbReference>
<sequence>MKRVFTIPERTHGSGPVFIIWQPTKASHLVTMGYDNTVIIHDRHGDKVDTINLPGQCTGLSWDVEGNILGAISDKSPLIFLWDSSLHKMSRVDTGVRDVLTMLVWSKKDHLLAVGTSKGNVLIYNHSSSRKVPVLGKHAKRITTGDWSDTNLLALTGDDHMLTISNSEGDTLFQFQLKGEPSFLTFATIQPRDSLHPSTGNNCVSLILNKKNLFLLRLTDMENPYVMSFQDKYGSIKSYQWFGEGYIVIGFSSGLLVMVSTHPSEMGQEISTVRAHQDFLTGIALCTKTKKVATFSENVVKFFDLNQLDDTKSVLIVEDEKSVEWLEWTDDGQLLAMTTSSGAVHVYLTKLTILGSTFGSRAAYLSSLLEVTVVNVLNDNDDDNGYDEESTITFRIDIEPTLIAVGPFHVVVSINNRAWFYGLTGSDSNLLLKEKEYSSIVKSIVLNGDYAAALFTNGKLHLHLIESETAAGASYDQREAKIFNDGSTPDAGKISSISLTNDFLIYSTESGFVEFFSLEDWSMVNVYRHQIGINLISPDITGLRLILVDSRSRVYVYNAVTDEAFILEQPEDFPTSIRSILWESYHPSKHVFSLTDERNLWVYAYVCDSLEGQFIEYIERMKFPVGQYPLLLHNGVILCQTESGKTSNFILTSYNWVSSMKDVKGSVKEIDILSTTLKLRRYSDAWNICNSLNDTTLWKTFGQQALKDLNIDLARRIYRTIGDSGMVHSLEKLNYVEERNLIAGFVSLFLNQFDVAQKFFLASSKPREALEMRQNLQDWDSALALANRLAPDSVPIISREYASQLEFQGDYQSALEHYDKALIEEENDDLNTNKHNQICKAGIARSSLKCGNIKKGVEAALELKDDHELQIECGAILESLKLYSDAALLYEQGHDAEKASKLYLSVRNTRKVGQLIDKFSITNADILSQYGRLKESEGDYKEAVKAYLASGKTIESVRLLLDKLNNPGEAVRLVKESGNLEGAKMIARFFQKINDIESAIEFLILSKCNDEAFQLATSTGNVDIFANFLLDLTEQQKSRDNGFSGNAIDPKLTEDFKSLAIYYEQTKNPLMSGKFYCLSGNCRKGVKLLLQSATITGDVGEVIKTAIDFVSINRDDQAIRDLINYLMGEPDGEPKDFKYLFRLYMSLGQFKEAARTAVVIAKEEQSAGNYRNAHDLLFGMCQELRKQKIKIPMEMDSSLMLIHSYLLAKAWIKIGDDLRSAQLLIRVANNISKFSARDIVAILTITVIECQKIGFKKQALQYASMLMKPEYRELIKPKEVKRKIETLVRKSASTRREADDIGDLVTGKQTDCPYCNVKLLETELICFDCRNNIPFCIATGHHIIKGDLTVCPSCTFPAIKSYFKKYLDKNPVCPMCGSNIEINELESIEDINKLLNQE</sequence>
<evidence type="ECO:0000313" key="13">
    <source>
        <dbReference type="Proteomes" id="UP000015104"/>
    </source>
</evidence>
<dbReference type="SMART" id="SM00320">
    <property type="entry name" value="WD40"/>
    <property type="match status" value="6"/>
</dbReference>
<dbReference type="InterPro" id="IPR056170">
    <property type="entry name" value="Znf_IFT121-like"/>
</dbReference>
<dbReference type="Pfam" id="PF23389">
    <property type="entry name" value="Beta-prop_WDR19_1st"/>
    <property type="match status" value="1"/>
</dbReference>
<organism evidence="12 13">
    <name type="scientific">Tetranychus urticae</name>
    <name type="common">Two-spotted spider mite</name>
    <dbReference type="NCBI Taxonomy" id="32264"/>
    <lineage>
        <taxon>Eukaryota</taxon>
        <taxon>Metazoa</taxon>
        <taxon>Ecdysozoa</taxon>
        <taxon>Arthropoda</taxon>
        <taxon>Chelicerata</taxon>
        <taxon>Arachnida</taxon>
        <taxon>Acari</taxon>
        <taxon>Acariformes</taxon>
        <taxon>Trombidiformes</taxon>
        <taxon>Prostigmata</taxon>
        <taxon>Eleutherengona</taxon>
        <taxon>Raphignathae</taxon>
        <taxon>Tetranychoidea</taxon>
        <taxon>Tetranychidae</taxon>
        <taxon>Tetranychus</taxon>
    </lineage>
</organism>
<dbReference type="Gene3D" id="2.130.10.10">
    <property type="entry name" value="YVTN repeat-like/Quinoprotein amine dehydrogenase"/>
    <property type="match status" value="2"/>
</dbReference>
<dbReference type="STRING" id="32264.T1K1G1"/>
<dbReference type="GO" id="GO:0035721">
    <property type="term" value="P:intraciliary retrograde transport"/>
    <property type="evidence" value="ECO:0007669"/>
    <property type="project" value="InterPro"/>
</dbReference>
<dbReference type="InterPro" id="IPR036322">
    <property type="entry name" value="WD40_repeat_dom_sf"/>
</dbReference>
<keyword evidence="6" id="KW-0969">Cilium</keyword>
<keyword evidence="4" id="KW-0677">Repeat</keyword>
<evidence type="ECO:0000313" key="12">
    <source>
        <dbReference type="EnsemblMetazoa" id="tetur04g01270.1"/>
    </source>
</evidence>
<dbReference type="SUPFAM" id="SSF50978">
    <property type="entry name" value="WD40 repeat-like"/>
    <property type="match status" value="2"/>
</dbReference>
<keyword evidence="13" id="KW-1185">Reference proteome</keyword>
<reference evidence="13" key="1">
    <citation type="submission" date="2011-08" db="EMBL/GenBank/DDBJ databases">
        <authorList>
            <person name="Rombauts S."/>
        </authorList>
    </citation>
    <scope>NUCLEOTIDE SEQUENCE</scope>
    <source>
        <strain evidence="13">London</strain>
    </source>
</reference>
<dbReference type="InterPro" id="IPR001680">
    <property type="entry name" value="WD40_rpt"/>
</dbReference>
<name>T1K1G1_TETUR</name>
<dbReference type="InterPro" id="IPR057855">
    <property type="entry name" value="Beta-prop_WDR19_1st"/>
</dbReference>
<feature type="domain" description="WDR19 first beta-propeller" evidence="11">
    <location>
        <begin position="17"/>
        <end position="342"/>
    </location>
</feature>
<evidence type="ECO:0000256" key="5">
    <source>
        <dbReference type="ARBA" id="ARBA00022794"/>
    </source>
</evidence>
<evidence type="ECO:0000259" key="11">
    <source>
        <dbReference type="Pfam" id="PF23389"/>
    </source>
</evidence>
<dbReference type="OMA" id="NDMLTHT"/>
<evidence type="ECO:0000256" key="2">
    <source>
        <dbReference type="ARBA" id="ARBA00022490"/>
    </source>
</evidence>
<feature type="domain" description="WDR19 WD40 repeat" evidence="9">
    <location>
        <begin position="363"/>
        <end position="653"/>
    </location>
</feature>
<dbReference type="PANTHER" id="PTHR14920">
    <property type="entry name" value="OSMOTIC AVOIDANCE ABNORMAL PROTEIN 1/WD REPEAT MEMBRANE PROTEIN"/>
    <property type="match status" value="1"/>
</dbReference>
<reference evidence="12" key="2">
    <citation type="submission" date="2015-06" db="UniProtKB">
        <authorList>
            <consortium name="EnsemblMetazoa"/>
        </authorList>
    </citation>
    <scope>IDENTIFICATION</scope>
</reference>
<dbReference type="eggNOG" id="KOG2247">
    <property type="taxonomic scope" value="Eukaryota"/>
</dbReference>
<dbReference type="InterPro" id="IPR011990">
    <property type="entry name" value="TPR-like_helical_dom_sf"/>
</dbReference>
<evidence type="ECO:0000259" key="9">
    <source>
        <dbReference type="Pfam" id="PF15911"/>
    </source>
</evidence>
<dbReference type="Gene3D" id="1.25.40.10">
    <property type="entry name" value="Tetratricopeptide repeat domain"/>
    <property type="match status" value="1"/>
</dbReference>